<dbReference type="Proteomes" id="UP000294664">
    <property type="component" value="Unassembled WGS sequence"/>
</dbReference>
<dbReference type="RefSeq" id="WP_132031185.1">
    <property type="nucleotide sequence ID" value="NZ_SMAI01000005.1"/>
</dbReference>
<accession>A0A4R3M1R8</accession>
<dbReference type="NCBIfam" id="NF033788">
    <property type="entry name" value="HTH_metalloreg"/>
    <property type="match status" value="1"/>
</dbReference>
<dbReference type="InterPro" id="IPR011991">
    <property type="entry name" value="ArsR-like_HTH"/>
</dbReference>
<dbReference type="InterPro" id="IPR050508">
    <property type="entry name" value="Methyltransf_Superfamily"/>
</dbReference>
<dbReference type="CDD" id="cd02440">
    <property type="entry name" value="AdoMet_MTases"/>
    <property type="match status" value="1"/>
</dbReference>
<dbReference type="PRINTS" id="PR00778">
    <property type="entry name" value="HTHARSR"/>
</dbReference>
<feature type="domain" description="HTH arsR-type" evidence="1">
    <location>
        <begin position="10"/>
        <end position="104"/>
    </location>
</feature>
<comment type="caution">
    <text evidence="2">The sequence shown here is derived from an EMBL/GenBank/DDBJ whole genome shotgun (WGS) entry which is preliminary data.</text>
</comment>
<evidence type="ECO:0000313" key="2">
    <source>
        <dbReference type="EMBL" id="TCT05107.1"/>
    </source>
</evidence>
<dbReference type="GO" id="GO:0003700">
    <property type="term" value="F:DNA-binding transcription factor activity"/>
    <property type="evidence" value="ECO:0007669"/>
    <property type="project" value="InterPro"/>
</dbReference>
<dbReference type="Pfam" id="PF08241">
    <property type="entry name" value="Methyltransf_11"/>
    <property type="match status" value="1"/>
</dbReference>
<dbReference type="InterPro" id="IPR036388">
    <property type="entry name" value="WH-like_DNA-bd_sf"/>
</dbReference>
<dbReference type="CDD" id="cd00090">
    <property type="entry name" value="HTH_ARSR"/>
    <property type="match status" value="1"/>
</dbReference>
<organism evidence="2 3">
    <name type="scientific">Aquabacter spiritensis</name>
    <dbReference type="NCBI Taxonomy" id="933073"/>
    <lineage>
        <taxon>Bacteria</taxon>
        <taxon>Pseudomonadati</taxon>
        <taxon>Pseudomonadota</taxon>
        <taxon>Alphaproteobacteria</taxon>
        <taxon>Hyphomicrobiales</taxon>
        <taxon>Xanthobacteraceae</taxon>
        <taxon>Aquabacter</taxon>
    </lineage>
</organism>
<proteinExistence type="predicted"/>
<dbReference type="Gene3D" id="1.10.10.10">
    <property type="entry name" value="Winged helix-like DNA-binding domain superfamily/Winged helix DNA-binding domain"/>
    <property type="match status" value="1"/>
</dbReference>
<dbReference type="PANTHER" id="PTHR42912:SF93">
    <property type="entry name" value="N6-ADENOSINE-METHYLTRANSFERASE TMT1A"/>
    <property type="match status" value="1"/>
</dbReference>
<gene>
    <name evidence="2" type="ORF">EDC64_105138</name>
</gene>
<dbReference type="OrthoDB" id="9789575at2"/>
<dbReference type="Gene3D" id="3.40.50.150">
    <property type="entry name" value="Vaccinia Virus protein VP39"/>
    <property type="match status" value="1"/>
</dbReference>
<dbReference type="InterPro" id="IPR029063">
    <property type="entry name" value="SAM-dependent_MTases_sf"/>
</dbReference>
<sequence>MSLDKSSAQAWPLPYDALLEGLKAAGEDTRLRLLAILDLAELTVSELTDILGQSQPRISRHLKLLAEAGLVERHREASWVFYRRPSEGAGAALAAALLPLLDREDPLLRRDRERLSEVRAARETQAQAYFARHAAQWDAIRSLHVPEALVEQQVRDALGDAPIEALLDLGTGTGRMLEIFAPRIQRGVGIDLSPDMLGIARVNLARSGIRNCVVRHGDIYNLALPPDGFDVVLVHQVLHFLDDGARAVREAARLLRPGGRLLVIDFAPHDLEFLREAHAHRRLGFAEETVAGWMAQAGLKPGFYRSLVPEAGAEGSLTVSIWLARDPRPAQDTREVA</sequence>
<protein>
    <submittedName>
        <fullName evidence="2">ArsR family transcriptional regulator</fullName>
    </submittedName>
</protein>
<dbReference type="InterPro" id="IPR013216">
    <property type="entry name" value="Methyltransf_11"/>
</dbReference>
<dbReference type="EMBL" id="SMAI01000005">
    <property type="protein sequence ID" value="TCT05107.1"/>
    <property type="molecule type" value="Genomic_DNA"/>
</dbReference>
<dbReference type="InterPro" id="IPR036390">
    <property type="entry name" value="WH_DNA-bd_sf"/>
</dbReference>
<dbReference type="SUPFAM" id="SSF53335">
    <property type="entry name" value="S-adenosyl-L-methionine-dependent methyltransferases"/>
    <property type="match status" value="1"/>
</dbReference>
<dbReference type="AlphaFoldDB" id="A0A4R3M1R8"/>
<dbReference type="Pfam" id="PF01022">
    <property type="entry name" value="HTH_5"/>
    <property type="match status" value="1"/>
</dbReference>
<dbReference type="GO" id="GO:0008757">
    <property type="term" value="F:S-adenosylmethionine-dependent methyltransferase activity"/>
    <property type="evidence" value="ECO:0007669"/>
    <property type="project" value="InterPro"/>
</dbReference>
<evidence type="ECO:0000259" key="1">
    <source>
        <dbReference type="PROSITE" id="PS50987"/>
    </source>
</evidence>
<reference evidence="2 3" key="1">
    <citation type="submission" date="2019-03" db="EMBL/GenBank/DDBJ databases">
        <title>Genomic Encyclopedia of Type Strains, Phase IV (KMG-IV): sequencing the most valuable type-strain genomes for metagenomic binning, comparative biology and taxonomic classification.</title>
        <authorList>
            <person name="Goeker M."/>
        </authorList>
    </citation>
    <scope>NUCLEOTIDE SEQUENCE [LARGE SCALE GENOMIC DNA]</scope>
    <source>
        <strain evidence="2 3">DSM 9035</strain>
    </source>
</reference>
<evidence type="ECO:0000313" key="3">
    <source>
        <dbReference type="Proteomes" id="UP000294664"/>
    </source>
</evidence>
<name>A0A4R3M1R8_9HYPH</name>
<dbReference type="InterPro" id="IPR001845">
    <property type="entry name" value="HTH_ArsR_DNA-bd_dom"/>
</dbReference>
<keyword evidence="3" id="KW-1185">Reference proteome</keyword>
<dbReference type="SUPFAM" id="SSF46785">
    <property type="entry name" value="Winged helix' DNA-binding domain"/>
    <property type="match status" value="1"/>
</dbReference>
<dbReference type="PROSITE" id="PS50987">
    <property type="entry name" value="HTH_ARSR_2"/>
    <property type="match status" value="1"/>
</dbReference>
<dbReference type="PANTHER" id="PTHR42912">
    <property type="entry name" value="METHYLTRANSFERASE"/>
    <property type="match status" value="1"/>
</dbReference>
<dbReference type="SMART" id="SM00418">
    <property type="entry name" value="HTH_ARSR"/>
    <property type="match status" value="1"/>
</dbReference>